<evidence type="ECO:0000256" key="4">
    <source>
        <dbReference type="ARBA" id="ARBA00022723"/>
    </source>
</evidence>
<dbReference type="InterPro" id="IPR002828">
    <property type="entry name" value="SurE-like_Pase/nucleotidase"/>
</dbReference>
<evidence type="ECO:0000256" key="3">
    <source>
        <dbReference type="ARBA" id="ARBA00012643"/>
    </source>
</evidence>
<name>A0ABP8RCS8_9PSEU</name>
<evidence type="ECO:0000256" key="5">
    <source>
        <dbReference type="ARBA" id="ARBA00022801"/>
    </source>
</evidence>
<evidence type="ECO:0000256" key="1">
    <source>
        <dbReference type="ARBA" id="ARBA00000815"/>
    </source>
</evidence>
<dbReference type="PANTHER" id="PTHR30457:SF0">
    <property type="entry name" value="PHOSPHATASE, PUTATIVE (AFU_ORTHOLOGUE AFUA_4G01070)-RELATED"/>
    <property type="match status" value="1"/>
</dbReference>
<organism evidence="7 8">
    <name type="scientific">Pseudonocardia xishanensis</name>
    <dbReference type="NCBI Taxonomy" id="630995"/>
    <lineage>
        <taxon>Bacteria</taxon>
        <taxon>Bacillati</taxon>
        <taxon>Actinomycetota</taxon>
        <taxon>Actinomycetes</taxon>
        <taxon>Pseudonocardiales</taxon>
        <taxon>Pseudonocardiaceae</taxon>
        <taxon>Pseudonocardia</taxon>
    </lineage>
</organism>
<evidence type="ECO:0000313" key="8">
    <source>
        <dbReference type="Proteomes" id="UP001501598"/>
    </source>
</evidence>
<evidence type="ECO:0000313" key="7">
    <source>
        <dbReference type="EMBL" id="GAA4535542.1"/>
    </source>
</evidence>
<sequence length="251" mass="25124">MLALITNDDGIDSPGLAALTRGALAAGFEVVVAAPHVDSTGVGASVYAVAEERRVKVHERPLPGLDVPAFSVEGHPAFIVHSAFEGWLDRLPDVVLSGINIGANVGGSVIHSGTVGAALTAAMHGRSALATSLDCGLAVAAEANWETVLAVLPESLALLAGRPAGSVLSLNVPDRPAAEIGPLREAALAAVGAVQVRIAHTSGVDGAPATLQATIESPDEPSEPGTDVALLAAGHPTITQLRSVSAVPGLL</sequence>
<accession>A0ABP8RCS8</accession>
<dbReference type="EC" id="3.1.3.5" evidence="3"/>
<comment type="catalytic activity">
    <reaction evidence="1">
        <text>a ribonucleoside 5'-phosphate + H2O = a ribonucleoside + phosphate</text>
        <dbReference type="Rhea" id="RHEA:12484"/>
        <dbReference type="ChEBI" id="CHEBI:15377"/>
        <dbReference type="ChEBI" id="CHEBI:18254"/>
        <dbReference type="ChEBI" id="CHEBI:43474"/>
        <dbReference type="ChEBI" id="CHEBI:58043"/>
        <dbReference type="EC" id="3.1.3.5"/>
    </reaction>
</comment>
<keyword evidence="4" id="KW-0479">Metal-binding</keyword>
<comment type="similarity">
    <text evidence="2">Belongs to the SurE nucleotidase family.</text>
</comment>
<gene>
    <name evidence="7" type="ORF">GCM10023175_01270</name>
</gene>
<feature type="domain" description="Survival protein SurE-like phosphatase/nucleotidase" evidence="6">
    <location>
        <begin position="4"/>
        <end position="182"/>
    </location>
</feature>
<protein>
    <recommendedName>
        <fullName evidence="3">5'-nucleotidase</fullName>
        <ecNumber evidence="3">3.1.3.5</ecNumber>
    </recommendedName>
</protein>
<dbReference type="InterPro" id="IPR036523">
    <property type="entry name" value="SurE-like_sf"/>
</dbReference>
<dbReference type="Gene3D" id="3.40.1210.10">
    <property type="entry name" value="Survival protein SurE-like phosphatase/nucleotidase"/>
    <property type="match status" value="1"/>
</dbReference>
<evidence type="ECO:0000256" key="2">
    <source>
        <dbReference type="ARBA" id="ARBA00011062"/>
    </source>
</evidence>
<dbReference type="InterPro" id="IPR030048">
    <property type="entry name" value="SurE"/>
</dbReference>
<proteinExistence type="inferred from homology"/>
<dbReference type="Proteomes" id="UP001501598">
    <property type="component" value="Unassembled WGS sequence"/>
</dbReference>
<dbReference type="RefSeq" id="WP_345411590.1">
    <property type="nucleotide sequence ID" value="NZ_BAABGT010000003.1"/>
</dbReference>
<keyword evidence="5" id="KW-0378">Hydrolase</keyword>
<comment type="caution">
    <text evidence="7">The sequence shown here is derived from an EMBL/GenBank/DDBJ whole genome shotgun (WGS) entry which is preliminary data.</text>
</comment>
<keyword evidence="8" id="KW-1185">Reference proteome</keyword>
<dbReference type="PANTHER" id="PTHR30457">
    <property type="entry name" value="5'-NUCLEOTIDASE SURE"/>
    <property type="match status" value="1"/>
</dbReference>
<dbReference type="EMBL" id="BAABGT010000003">
    <property type="protein sequence ID" value="GAA4535542.1"/>
    <property type="molecule type" value="Genomic_DNA"/>
</dbReference>
<reference evidence="8" key="1">
    <citation type="journal article" date="2019" name="Int. J. Syst. Evol. Microbiol.">
        <title>The Global Catalogue of Microorganisms (GCM) 10K type strain sequencing project: providing services to taxonomists for standard genome sequencing and annotation.</title>
        <authorList>
            <consortium name="The Broad Institute Genomics Platform"/>
            <consortium name="The Broad Institute Genome Sequencing Center for Infectious Disease"/>
            <person name="Wu L."/>
            <person name="Ma J."/>
        </authorList>
    </citation>
    <scope>NUCLEOTIDE SEQUENCE [LARGE SCALE GENOMIC DNA]</scope>
    <source>
        <strain evidence="8">JCM 17906</strain>
    </source>
</reference>
<evidence type="ECO:0000259" key="6">
    <source>
        <dbReference type="Pfam" id="PF01975"/>
    </source>
</evidence>
<dbReference type="SUPFAM" id="SSF64167">
    <property type="entry name" value="SurE-like"/>
    <property type="match status" value="1"/>
</dbReference>
<dbReference type="Pfam" id="PF01975">
    <property type="entry name" value="SurE"/>
    <property type="match status" value="1"/>
</dbReference>